<dbReference type="Pfam" id="PF02152">
    <property type="entry name" value="FolB"/>
    <property type="match status" value="1"/>
</dbReference>
<feature type="domain" description="Dihydroneopterin aldolase/epimerase" evidence="2">
    <location>
        <begin position="9"/>
        <end position="122"/>
    </location>
</feature>
<gene>
    <name evidence="3" type="ORF">FKW77_008790</name>
</gene>
<sequence length="171" mass="18766">MVITTKDVVFIRNVCIEAVVGLDGWGRPKPQPAMISVKIPYPRKMIEDANISDNISDCLDYRKIYKALRSLDNQTFEGIFELAEKALSQLAASGNGNTEMEVTVLLPNGLVQSQGISAHLHISETGAVETKYCEIQKLVVPCILVSAEKPVIFAFARGPGVEITRTIDDFV</sequence>
<dbReference type="Gene3D" id="3.30.1130.10">
    <property type="match status" value="1"/>
</dbReference>
<protein>
    <recommendedName>
        <fullName evidence="2">Dihydroneopterin aldolase/epimerase domain-containing protein</fullName>
    </recommendedName>
</protein>
<organism evidence="3 4">
    <name type="scientific">Venturia effusa</name>
    <dbReference type="NCBI Taxonomy" id="50376"/>
    <lineage>
        <taxon>Eukaryota</taxon>
        <taxon>Fungi</taxon>
        <taxon>Dikarya</taxon>
        <taxon>Ascomycota</taxon>
        <taxon>Pezizomycotina</taxon>
        <taxon>Dothideomycetes</taxon>
        <taxon>Pleosporomycetidae</taxon>
        <taxon>Venturiales</taxon>
        <taxon>Venturiaceae</taxon>
        <taxon>Venturia</taxon>
    </lineage>
</organism>
<keyword evidence="1" id="KW-0289">Folate biosynthesis</keyword>
<name>A0A517LG35_9PEZI</name>
<evidence type="ECO:0000313" key="3">
    <source>
        <dbReference type="EMBL" id="QDS74612.1"/>
    </source>
</evidence>
<dbReference type="AlphaFoldDB" id="A0A517LG35"/>
<dbReference type="STRING" id="50376.A0A517LG35"/>
<evidence type="ECO:0000256" key="1">
    <source>
        <dbReference type="ARBA" id="ARBA00022909"/>
    </source>
</evidence>
<dbReference type="Proteomes" id="UP000316270">
    <property type="component" value="Chromosome 11"/>
</dbReference>
<dbReference type="GO" id="GO:0046656">
    <property type="term" value="P:folic acid biosynthetic process"/>
    <property type="evidence" value="ECO:0007669"/>
    <property type="project" value="UniProtKB-KW"/>
</dbReference>
<dbReference type="InterPro" id="IPR006157">
    <property type="entry name" value="FolB_dom"/>
</dbReference>
<accession>A0A517LG35</accession>
<evidence type="ECO:0000259" key="2">
    <source>
        <dbReference type="SMART" id="SM00905"/>
    </source>
</evidence>
<keyword evidence="4" id="KW-1185">Reference proteome</keyword>
<dbReference type="OrthoDB" id="5425486at2759"/>
<dbReference type="SUPFAM" id="SSF55620">
    <property type="entry name" value="Tetrahydrobiopterin biosynthesis enzymes-like"/>
    <property type="match status" value="1"/>
</dbReference>
<dbReference type="SMART" id="SM00905">
    <property type="entry name" value="FolB"/>
    <property type="match status" value="1"/>
</dbReference>
<dbReference type="InterPro" id="IPR043133">
    <property type="entry name" value="GTP-CH-I_C/QueF"/>
</dbReference>
<proteinExistence type="predicted"/>
<dbReference type="GO" id="GO:0004150">
    <property type="term" value="F:dihydroneopterin aldolase activity"/>
    <property type="evidence" value="ECO:0007669"/>
    <property type="project" value="InterPro"/>
</dbReference>
<evidence type="ECO:0000313" key="4">
    <source>
        <dbReference type="Proteomes" id="UP000316270"/>
    </source>
</evidence>
<reference evidence="3 4" key="1">
    <citation type="submission" date="2019-07" db="EMBL/GenBank/DDBJ databases">
        <title>Finished genome of Venturia effusa.</title>
        <authorList>
            <person name="Young C.A."/>
            <person name="Cox M.P."/>
            <person name="Ganley A.R.D."/>
            <person name="David W.J."/>
        </authorList>
    </citation>
    <scope>NUCLEOTIDE SEQUENCE [LARGE SCALE GENOMIC DNA]</scope>
    <source>
        <strain evidence="4">albino</strain>
    </source>
</reference>
<dbReference type="EMBL" id="CP042195">
    <property type="protein sequence ID" value="QDS74612.1"/>
    <property type="molecule type" value="Genomic_DNA"/>
</dbReference>